<reference evidence="4" key="1">
    <citation type="journal article" date="2023" name="Mol. Biol. Evol.">
        <title>Third-Generation Sequencing Reveals the Adaptive Role of the Epigenome in Three Deep-Sea Polychaetes.</title>
        <authorList>
            <person name="Perez M."/>
            <person name="Aroh O."/>
            <person name="Sun Y."/>
            <person name="Lan Y."/>
            <person name="Juniper S.K."/>
            <person name="Young C.R."/>
            <person name="Angers B."/>
            <person name="Qian P.Y."/>
        </authorList>
    </citation>
    <scope>NUCLEOTIDE SEQUENCE</scope>
    <source>
        <strain evidence="4">P08H-3</strain>
    </source>
</reference>
<dbReference type="EMBL" id="JAODUP010000482">
    <property type="protein sequence ID" value="KAK2148798.1"/>
    <property type="molecule type" value="Genomic_DNA"/>
</dbReference>
<dbReference type="PROSITE" id="PS50003">
    <property type="entry name" value="PH_DOMAIN"/>
    <property type="match status" value="2"/>
</dbReference>
<dbReference type="Gene3D" id="2.30.29.30">
    <property type="entry name" value="Pleckstrin-homology domain (PH domain)/Phosphotyrosine-binding domain (PTB)"/>
    <property type="match status" value="3"/>
</dbReference>
<evidence type="ECO:0000259" key="2">
    <source>
        <dbReference type="PROSITE" id="PS50003"/>
    </source>
</evidence>
<comment type="caution">
    <text evidence="4">The sequence shown here is derived from an EMBL/GenBank/DDBJ whole genome shotgun (WGS) entry which is preliminary data.</text>
</comment>
<organism evidence="4 5">
    <name type="scientific">Paralvinella palmiformis</name>
    <dbReference type="NCBI Taxonomy" id="53620"/>
    <lineage>
        <taxon>Eukaryota</taxon>
        <taxon>Metazoa</taxon>
        <taxon>Spiralia</taxon>
        <taxon>Lophotrochozoa</taxon>
        <taxon>Annelida</taxon>
        <taxon>Polychaeta</taxon>
        <taxon>Sedentaria</taxon>
        <taxon>Canalipalpata</taxon>
        <taxon>Terebellida</taxon>
        <taxon>Terebelliformia</taxon>
        <taxon>Alvinellidae</taxon>
        <taxon>Paralvinella</taxon>
    </lineage>
</organism>
<accession>A0AAD9J9U3</accession>
<evidence type="ECO:0000313" key="4">
    <source>
        <dbReference type="EMBL" id="KAK2148798.1"/>
    </source>
</evidence>
<feature type="compositionally biased region" description="Polar residues" evidence="1">
    <location>
        <begin position="89"/>
        <end position="103"/>
    </location>
</feature>
<dbReference type="PANTHER" id="PTHR45858:SF5">
    <property type="entry name" value="MOESIN_EZRIN_RADIXIN HOMOLOG 1"/>
    <property type="match status" value="1"/>
</dbReference>
<feature type="compositionally biased region" description="Basic and acidic residues" evidence="1">
    <location>
        <begin position="66"/>
        <end position="78"/>
    </location>
</feature>
<evidence type="ECO:0000256" key="1">
    <source>
        <dbReference type="SAM" id="MobiDB-lite"/>
    </source>
</evidence>
<gene>
    <name evidence="4" type="ORF">LSH36_482g01076</name>
</gene>
<dbReference type="InterPro" id="IPR035899">
    <property type="entry name" value="DBL_dom_sf"/>
</dbReference>
<feature type="domain" description="DH" evidence="3">
    <location>
        <begin position="214"/>
        <end position="405"/>
    </location>
</feature>
<dbReference type="SUPFAM" id="SSF50729">
    <property type="entry name" value="PH domain-like"/>
    <property type="match status" value="2"/>
</dbReference>
<dbReference type="GO" id="GO:0005085">
    <property type="term" value="F:guanyl-nucleotide exchange factor activity"/>
    <property type="evidence" value="ECO:0007669"/>
    <property type="project" value="InterPro"/>
</dbReference>
<feature type="domain" description="PH" evidence="2">
    <location>
        <begin position="434"/>
        <end position="590"/>
    </location>
</feature>
<dbReference type="PANTHER" id="PTHR45858">
    <property type="entry name" value="FERM DOMAIN CONTAINING PROTEIN"/>
    <property type="match status" value="1"/>
</dbReference>
<sequence length="776" mass="89731">MPIVKYIPSYNEAIQAPLAPAYDELTPRLKRLDPAQFMLTQQDRKFSAPQFPITEREMMDDRHLARSPEMENIPDRVQEGQPGSDYDRLSSSLHRSQSATSPDSLPRHMDSALKQPDSAPRRADQVTHFPYPITQVDELLPPPPPPIYEEDAARSPREGRQKAWVAQKHEDTYVSRSTTSAASVTLTSSMSVPSSRGTEESEEDTKRKRSPADKAYYIAKELLMTERTYKKDLELITVWFRQAVSQEDVMPEHLMELLFLSVDPLYEYHVSFLKEVEQRLAMWEGKSNAHLNGEYRRIGDVILNNLRVLQLYCEYMKKQDDILTELELAIRQNKPFEQIYRDFESQKVCYLPLNTFLLKPAQRLLHYQLILERLLHHYTPDHPDFEDCSVCLEKINQVTNSLQDKLRYLENKQKLIELQRDLVGVDNLVLPNRQFIREGCLQKLSRKGYQQRMFFLFSDMLLYTSRTATPSLQFKVHGQLPLRGMIVEETDPKMAVANSFTIYGGNRCLLVAARYVILILCYCISQVSPGIVLLYQPAGSVLVLCYCITWVSPGVMLLYQLGQSWCRVIVSAGSPEERDKWLEDLQSAISHAKENEEDPKILYPSLKSNSSSEALEDSHEDRCPPSPDRQIQHRANTTMHVCWHRNTSVSMHDHNIAVENQLSGYLLRKFKNSNGWQKLWVVFTNFCLFFYKTYQDDFPLASLPLLGYSVTTPTEADGIHKDYVFKLQFKNHVYFFRAESEYTFGRWIEVIQSATESARITRLFSRVDSQVPANAS</sequence>
<feature type="region of interest" description="Disordered" evidence="1">
    <location>
        <begin position="134"/>
        <end position="210"/>
    </location>
</feature>
<protein>
    <submittedName>
        <fullName evidence="4">Uncharacterized protein</fullName>
    </submittedName>
</protein>
<dbReference type="InterPro" id="IPR011993">
    <property type="entry name" value="PH-like_dom_sf"/>
</dbReference>
<dbReference type="InterPro" id="IPR000219">
    <property type="entry name" value="DH_dom"/>
</dbReference>
<dbReference type="InterPro" id="IPR001849">
    <property type="entry name" value="PH_domain"/>
</dbReference>
<feature type="domain" description="PH" evidence="2">
    <location>
        <begin position="659"/>
        <end position="756"/>
    </location>
</feature>
<feature type="region of interest" description="Disordered" evidence="1">
    <location>
        <begin position="66"/>
        <end position="122"/>
    </location>
</feature>
<dbReference type="SMART" id="SM00233">
    <property type="entry name" value="PH"/>
    <property type="match status" value="2"/>
</dbReference>
<dbReference type="PROSITE" id="PS50010">
    <property type="entry name" value="DH_2"/>
    <property type="match status" value="1"/>
</dbReference>
<dbReference type="SUPFAM" id="SSF48065">
    <property type="entry name" value="DBL homology domain (DH-domain)"/>
    <property type="match status" value="1"/>
</dbReference>
<keyword evidence="5" id="KW-1185">Reference proteome</keyword>
<proteinExistence type="predicted"/>
<dbReference type="InterPro" id="IPR051835">
    <property type="entry name" value="RAC1-GEF"/>
</dbReference>
<dbReference type="Pfam" id="PF00621">
    <property type="entry name" value="RhoGEF"/>
    <property type="match status" value="1"/>
</dbReference>
<dbReference type="FunFam" id="1.20.900.10:FF:000021">
    <property type="entry name" value="FERM, RhoGEF and pleckstrin domain-containing protein 1"/>
    <property type="match status" value="1"/>
</dbReference>
<dbReference type="CDD" id="cd13235">
    <property type="entry name" value="PH2_FARP1-like"/>
    <property type="match status" value="1"/>
</dbReference>
<dbReference type="SMART" id="SM00325">
    <property type="entry name" value="RhoGEF"/>
    <property type="match status" value="1"/>
</dbReference>
<evidence type="ECO:0000313" key="5">
    <source>
        <dbReference type="Proteomes" id="UP001208570"/>
    </source>
</evidence>
<name>A0AAD9J9U3_9ANNE</name>
<dbReference type="Proteomes" id="UP001208570">
    <property type="component" value="Unassembled WGS sequence"/>
</dbReference>
<evidence type="ECO:0000259" key="3">
    <source>
        <dbReference type="PROSITE" id="PS50010"/>
    </source>
</evidence>
<dbReference type="FunFam" id="2.30.29.30:FF:000046">
    <property type="entry name" value="FERM, RhoGEF and pleckstrin domain-containing protein 1"/>
    <property type="match status" value="1"/>
</dbReference>
<feature type="compositionally biased region" description="Low complexity" evidence="1">
    <location>
        <begin position="174"/>
        <end position="192"/>
    </location>
</feature>
<dbReference type="CDD" id="cd01220">
    <property type="entry name" value="PH1_FARP1-like"/>
    <property type="match status" value="1"/>
</dbReference>
<feature type="compositionally biased region" description="Basic and acidic residues" evidence="1">
    <location>
        <begin position="151"/>
        <end position="173"/>
    </location>
</feature>
<dbReference type="AlphaFoldDB" id="A0AAD9J9U3"/>
<dbReference type="CDD" id="cd00160">
    <property type="entry name" value="RhoGEF"/>
    <property type="match status" value="1"/>
</dbReference>
<dbReference type="Pfam" id="PF00169">
    <property type="entry name" value="PH"/>
    <property type="match status" value="1"/>
</dbReference>
<dbReference type="Gene3D" id="1.20.900.10">
    <property type="entry name" value="Dbl homology (DH) domain"/>
    <property type="match status" value="1"/>
</dbReference>